<dbReference type="SMART" id="SM00478">
    <property type="entry name" value="ENDO3c"/>
    <property type="match status" value="1"/>
</dbReference>
<evidence type="ECO:0000313" key="11">
    <source>
        <dbReference type="EMBL" id="KAL2817266.1"/>
    </source>
</evidence>
<keyword evidence="11" id="KW-0255">Endonuclease</keyword>
<dbReference type="GO" id="GO:0004519">
    <property type="term" value="F:endonuclease activity"/>
    <property type="evidence" value="ECO:0007669"/>
    <property type="project" value="UniProtKB-KW"/>
</dbReference>
<keyword evidence="3 8" id="KW-0378">Hydrolase</keyword>
<dbReference type="InterPro" id="IPR011257">
    <property type="entry name" value="DNA_glycosylase"/>
</dbReference>
<dbReference type="Pfam" id="PF00633">
    <property type="entry name" value="HHH"/>
    <property type="match status" value="1"/>
</dbReference>
<keyword evidence="8" id="KW-0539">Nucleus</keyword>
<keyword evidence="6 8" id="KW-0326">Glycosidase</keyword>
<keyword evidence="12" id="KW-1185">Reference proteome</keyword>
<dbReference type="PANTHER" id="PTHR43286:SF1">
    <property type="entry name" value="ENDONUCLEASE III-LIKE PROTEIN 1"/>
    <property type="match status" value="1"/>
</dbReference>
<comment type="subcellular location">
    <subcellularLocation>
        <location evidence="8">Nucleus</location>
    </subcellularLocation>
    <subcellularLocation>
        <location evidence="8">Mitochondrion</location>
    </subcellularLocation>
</comment>
<keyword evidence="11" id="KW-0540">Nuclease</keyword>
<comment type="catalytic activity">
    <reaction evidence="7 8">
        <text>2'-deoxyribonucleotide-(2'-deoxyribose 5'-phosphate)-2'-deoxyribonucleotide-DNA = a 3'-end 2'-deoxyribonucleotide-(2,3-dehydro-2,3-deoxyribose 5'-phosphate)-DNA + a 5'-end 5'-phospho-2'-deoxyribonucleoside-DNA + H(+)</text>
        <dbReference type="Rhea" id="RHEA:66592"/>
        <dbReference type="Rhea" id="RHEA-COMP:13180"/>
        <dbReference type="Rhea" id="RHEA-COMP:16897"/>
        <dbReference type="Rhea" id="RHEA-COMP:17067"/>
        <dbReference type="ChEBI" id="CHEBI:15378"/>
        <dbReference type="ChEBI" id="CHEBI:136412"/>
        <dbReference type="ChEBI" id="CHEBI:157695"/>
        <dbReference type="ChEBI" id="CHEBI:167181"/>
        <dbReference type="EC" id="4.2.99.18"/>
    </reaction>
</comment>
<dbReference type="InterPro" id="IPR023170">
    <property type="entry name" value="HhH_base_excis_C"/>
</dbReference>
<evidence type="ECO:0000256" key="2">
    <source>
        <dbReference type="ARBA" id="ARBA00022763"/>
    </source>
</evidence>
<dbReference type="HAMAP" id="MF_03183">
    <property type="entry name" value="Endonuclease_III_Nth"/>
    <property type="match status" value="1"/>
</dbReference>
<dbReference type="InterPro" id="IPR003265">
    <property type="entry name" value="HhH-GPD_domain"/>
</dbReference>
<evidence type="ECO:0000256" key="4">
    <source>
        <dbReference type="ARBA" id="ARBA00023204"/>
    </source>
</evidence>
<sequence>MRTSRTSKETAKVLQTLSPPTRRQTRSTSHASLFKEFAYKEGSDEAELIKKEDDSSSLSSVDTVDIEDILGPPTKRRKTKAIIAKKTASTLLQTPEKKVEKNPIKKETPPQRARRVPARKIKSEDGAFTVEPPSNWESMYSIVKKMRESNPTAPVDTMGCAELYWRASSPRDRRFQTLIALMLSSQTKDTVTAVAMQRLHTQLEGNSPVIKQELGEDGEPLPNSLQDSTLNLESILAVPAERLNSLIGTVGFHNNKTKYIKKTAEIIRDQYNSDIPSTPTELMKLPGVGPKMAYLCMSAAWGKHEGIGVDVHVHRITNLWGWQKTKTPEETRMSLQSWLPKDRWHEINKLLVGLGQTVCLPVGRRCGDCDLAGTKLCKSEIKGMTPRRKKEEE</sequence>
<evidence type="ECO:0000313" key="12">
    <source>
        <dbReference type="Proteomes" id="UP001610335"/>
    </source>
</evidence>
<dbReference type="Gene3D" id="1.10.340.30">
    <property type="entry name" value="Hypothetical protein, domain 2"/>
    <property type="match status" value="1"/>
</dbReference>
<dbReference type="CDD" id="cd00056">
    <property type="entry name" value="ENDO3c"/>
    <property type="match status" value="1"/>
</dbReference>
<gene>
    <name evidence="8" type="primary">NTH1</name>
    <name evidence="11" type="ORF">BDW59DRAFT_133565</name>
</gene>
<dbReference type="PROSITE" id="PS01155">
    <property type="entry name" value="ENDONUCLEASE_III_2"/>
    <property type="match status" value="1"/>
</dbReference>
<name>A0ABR4HP65_9EURO</name>
<keyword evidence="8" id="KW-0496">Mitochondrion</keyword>
<evidence type="ECO:0000256" key="7">
    <source>
        <dbReference type="ARBA" id="ARBA00044632"/>
    </source>
</evidence>
<reference evidence="11 12" key="1">
    <citation type="submission" date="2024-07" db="EMBL/GenBank/DDBJ databases">
        <title>Section-level genome sequencing and comparative genomics of Aspergillus sections Usti and Cavernicolus.</title>
        <authorList>
            <consortium name="Lawrence Berkeley National Laboratory"/>
            <person name="Nybo J.L."/>
            <person name="Vesth T.C."/>
            <person name="Theobald S."/>
            <person name="Frisvad J.C."/>
            <person name="Larsen T.O."/>
            <person name="Kjaerboelling I."/>
            <person name="Rothschild-Mancinelli K."/>
            <person name="Lyhne E.K."/>
            <person name="Kogle M.E."/>
            <person name="Barry K."/>
            <person name="Clum A."/>
            <person name="Na H."/>
            <person name="Ledsgaard L."/>
            <person name="Lin J."/>
            <person name="Lipzen A."/>
            <person name="Kuo A."/>
            <person name="Riley R."/>
            <person name="Mondo S."/>
            <person name="LaButti K."/>
            <person name="Haridas S."/>
            <person name="Pangalinan J."/>
            <person name="Salamov A.A."/>
            <person name="Simmons B.A."/>
            <person name="Magnuson J.K."/>
            <person name="Chen J."/>
            <person name="Drula E."/>
            <person name="Henrissat B."/>
            <person name="Wiebenga A."/>
            <person name="Lubbers R.J."/>
            <person name="Gomes A.C."/>
            <person name="Makela M.R."/>
            <person name="Stajich J."/>
            <person name="Grigoriev I.V."/>
            <person name="Mortensen U.H."/>
            <person name="De vries R.P."/>
            <person name="Baker S.E."/>
            <person name="Andersen M.R."/>
        </authorList>
    </citation>
    <scope>NUCLEOTIDE SEQUENCE [LARGE SCALE GENOMIC DNA]</scope>
    <source>
        <strain evidence="11 12">CBS 600.67</strain>
    </source>
</reference>
<feature type="domain" description="HhH-GPD" evidence="10">
    <location>
        <begin position="183"/>
        <end position="357"/>
    </location>
</feature>
<feature type="compositionally biased region" description="Basic and acidic residues" evidence="9">
    <location>
        <begin position="96"/>
        <end position="109"/>
    </location>
</feature>
<feature type="region of interest" description="Disordered" evidence="9">
    <location>
        <begin position="1"/>
        <end position="30"/>
    </location>
</feature>
<keyword evidence="2 8" id="KW-0227">DNA damage</keyword>
<evidence type="ECO:0000256" key="8">
    <source>
        <dbReference type="HAMAP-Rule" id="MF_03183"/>
    </source>
</evidence>
<evidence type="ECO:0000256" key="3">
    <source>
        <dbReference type="ARBA" id="ARBA00022801"/>
    </source>
</evidence>
<dbReference type="Pfam" id="PF00730">
    <property type="entry name" value="HhH-GPD"/>
    <property type="match status" value="1"/>
</dbReference>
<feature type="region of interest" description="Disordered" evidence="9">
    <location>
        <begin position="96"/>
        <end position="118"/>
    </location>
</feature>
<dbReference type="InterPro" id="IPR030841">
    <property type="entry name" value="NTH1"/>
</dbReference>
<dbReference type="PANTHER" id="PTHR43286">
    <property type="entry name" value="ENDONUCLEASE III-LIKE PROTEIN 1"/>
    <property type="match status" value="1"/>
</dbReference>
<feature type="compositionally biased region" description="Polar residues" evidence="9">
    <location>
        <begin position="13"/>
        <end position="30"/>
    </location>
</feature>
<dbReference type="EMBL" id="JBFXLS010000093">
    <property type="protein sequence ID" value="KAL2817266.1"/>
    <property type="molecule type" value="Genomic_DNA"/>
</dbReference>
<keyword evidence="5 8" id="KW-0456">Lyase</keyword>
<evidence type="ECO:0000259" key="10">
    <source>
        <dbReference type="SMART" id="SM00478"/>
    </source>
</evidence>
<comment type="caution">
    <text evidence="8">Lacks conserved residue(s) required for the propagation of feature annotation.</text>
</comment>
<comment type="function">
    <text evidence="8">Bifunctional DNA N-glycosylase with associated apurinic/apyrimidinic (AP) lyase function that catalyzes the first step in base excision repair (BER), the primary repair pathway for the repair of oxidative DNA damage. The DNA N-glycosylase activity releases the damaged DNA base from DNA by cleaving the N-glycosidic bond, leaving an AP site. The AP lyase activity cleaves the phosphodiester bond 3' to the AP site by a beta-elimination. Primarily recognizes and repairs oxidative base damage of pyrimidines.</text>
</comment>
<evidence type="ECO:0000256" key="1">
    <source>
        <dbReference type="ARBA" id="ARBA00008343"/>
    </source>
</evidence>
<dbReference type="InterPro" id="IPR000445">
    <property type="entry name" value="HhH_motif"/>
</dbReference>
<accession>A0ABR4HP65</accession>
<evidence type="ECO:0000256" key="5">
    <source>
        <dbReference type="ARBA" id="ARBA00023239"/>
    </source>
</evidence>
<dbReference type="EC" id="3.2.2.-" evidence="8"/>
<dbReference type="EC" id="4.2.99.18" evidence="8"/>
<protein>
    <recommendedName>
        <fullName evidence="8">Endonuclease III homolog</fullName>
        <ecNumber evidence="8">3.2.2.-</ecNumber>
        <ecNumber evidence="8">4.2.99.18</ecNumber>
    </recommendedName>
    <alternativeName>
        <fullName evidence="8">Bifunctional DNA N-glycosylase/DNA-(apurinic or apyrimidinic site) lyase</fullName>
        <shortName evidence="8">DNA glycosylase/AP lyase</shortName>
    </alternativeName>
</protein>
<comment type="caution">
    <text evidence="11">The sequence shown here is derived from an EMBL/GenBank/DDBJ whole genome shotgun (WGS) entry which is preliminary data.</text>
</comment>
<dbReference type="Proteomes" id="UP001610335">
    <property type="component" value="Unassembled WGS sequence"/>
</dbReference>
<dbReference type="Gene3D" id="1.10.1670.10">
    <property type="entry name" value="Helix-hairpin-Helix base-excision DNA repair enzymes (C-terminal)"/>
    <property type="match status" value="1"/>
</dbReference>
<proteinExistence type="inferred from homology"/>
<comment type="similarity">
    <text evidence="1 8">Belongs to the Nth/MutY family.</text>
</comment>
<dbReference type="SUPFAM" id="SSF48150">
    <property type="entry name" value="DNA-glycosylase"/>
    <property type="match status" value="1"/>
</dbReference>
<organism evidence="11 12">
    <name type="scientific">Aspergillus cavernicola</name>
    <dbReference type="NCBI Taxonomy" id="176166"/>
    <lineage>
        <taxon>Eukaryota</taxon>
        <taxon>Fungi</taxon>
        <taxon>Dikarya</taxon>
        <taxon>Ascomycota</taxon>
        <taxon>Pezizomycotina</taxon>
        <taxon>Eurotiomycetes</taxon>
        <taxon>Eurotiomycetidae</taxon>
        <taxon>Eurotiales</taxon>
        <taxon>Aspergillaceae</taxon>
        <taxon>Aspergillus</taxon>
        <taxon>Aspergillus subgen. Nidulantes</taxon>
    </lineage>
</organism>
<keyword evidence="4 8" id="KW-0234">DNA repair</keyword>
<evidence type="ECO:0000256" key="6">
    <source>
        <dbReference type="ARBA" id="ARBA00023295"/>
    </source>
</evidence>
<dbReference type="InterPro" id="IPR004036">
    <property type="entry name" value="Endonuclease-III-like_CS2"/>
</dbReference>
<evidence type="ECO:0000256" key="9">
    <source>
        <dbReference type="SAM" id="MobiDB-lite"/>
    </source>
</evidence>
<feature type="compositionally biased region" description="Basic and acidic residues" evidence="9">
    <location>
        <begin position="1"/>
        <end position="11"/>
    </location>
</feature>